<evidence type="ECO:0000256" key="1">
    <source>
        <dbReference type="SAM" id="MobiDB-lite"/>
    </source>
</evidence>
<accession>A0A915IV89</accession>
<sequence>MQPSGMRHSHPQQQPASETQPFACETQPLTRTVDKDDTDKYYYSSCKSYASTMNPVKSTKMSTKRQYSKAS</sequence>
<feature type="compositionally biased region" description="Polar residues" evidence="1">
    <location>
        <begin position="11"/>
        <end position="20"/>
    </location>
</feature>
<reference evidence="3" key="1">
    <citation type="submission" date="2022-11" db="UniProtKB">
        <authorList>
            <consortium name="WormBaseParasite"/>
        </authorList>
    </citation>
    <scope>IDENTIFICATION</scope>
</reference>
<dbReference type="WBParaSite" id="nRc.2.0.1.t18114-RA">
    <property type="protein sequence ID" value="nRc.2.0.1.t18114-RA"/>
    <property type="gene ID" value="nRc.2.0.1.g18114"/>
</dbReference>
<keyword evidence="2" id="KW-1185">Reference proteome</keyword>
<name>A0A915IV89_ROMCU</name>
<protein>
    <submittedName>
        <fullName evidence="3">Uncharacterized protein</fullName>
    </submittedName>
</protein>
<dbReference type="AlphaFoldDB" id="A0A915IV89"/>
<evidence type="ECO:0000313" key="3">
    <source>
        <dbReference type="WBParaSite" id="nRc.2.0.1.t18114-RA"/>
    </source>
</evidence>
<dbReference type="Proteomes" id="UP000887565">
    <property type="component" value="Unplaced"/>
</dbReference>
<proteinExistence type="predicted"/>
<feature type="region of interest" description="Disordered" evidence="1">
    <location>
        <begin position="1"/>
        <end position="37"/>
    </location>
</feature>
<evidence type="ECO:0000313" key="2">
    <source>
        <dbReference type="Proteomes" id="UP000887565"/>
    </source>
</evidence>
<organism evidence="2 3">
    <name type="scientific">Romanomermis culicivorax</name>
    <name type="common">Nematode worm</name>
    <dbReference type="NCBI Taxonomy" id="13658"/>
    <lineage>
        <taxon>Eukaryota</taxon>
        <taxon>Metazoa</taxon>
        <taxon>Ecdysozoa</taxon>
        <taxon>Nematoda</taxon>
        <taxon>Enoplea</taxon>
        <taxon>Dorylaimia</taxon>
        <taxon>Mermithida</taxon>
        <taxon>Mermithoidea</taxon>
        <taxon>Mermithidae</taxon>
        <taxon>Romanomermis</taxon>
    </lineage>
</organism>